<evidence type="ECO:0000256" key="1">
    <source>
        <dbReference type="SAM" id="SignalP"/>
    </source>
</evidence>
<sequence length="470" mass="50980">MWFQINLVVLLASFRPSVLVVIPANLTCDYYDAVLKGLENALAVLPSGIGVELKSSIGELRQSAPEVLVVIPANLTCDSYDAVLKGLENALAVLPSGIGVELKSSIGELRQSAPEGCTPPRPVGVCEETVVDEVRLCESVNRDGLGSQVPSSDRLCDFGISEYACSSVASSLSSGDLVTLLTCKQPNSTTGAEAWKLFFQKVAGVLEVALSAYSSTNLSDRQPEPHVLDAIGEVKVNNFSATQLTDVSFVAHWFQGRLRPFLPAASKDFLSCLSSKNFSCDTYQVVVQALSRQASLMEVGQQRLVFADFVLLFLSRDDLADPACLAKTTSSADWLEKNFGNFSVYATLEQLQTLNANFSSFESLTLLSPSQVAELTLSSGALNSTNQIDAVFDRLEDGDAFKNNPDITPAVRDVMMNRTFVIIAPKLQEFAAPDWEVWFTVKLIPILPSFTAEMLLEVTADVNCTNYHVM</sequence>
<proteinExistence type="predicted"/>
<evidence type="ECO:0000313" key="2">
    <source>
        <dbReference type="EMBL" id="RXN39486.1"/>
    </source>
</evidence>
<protein>
    <submittedName>
        <fullName evidence="2">Putative threonine-rich GPI-anchored glyco isoform X2</fullName>
    </submittedName>
</protein>
<reference evidence="2 3" key="1">
    <citation type="submission" date="2018-03" db="EMBL/GenBank/DDBJ databases">
        <title>Draft genome sequence of Rohu Carp (Labeo rohita).</title>
        <authorList>
            <person name="Das P."/>
            <person name="Kushwaha B."/>
            <person name="Joshi C.G."/>
            <person name="Kumar D."/>
            <person name="Nagpure N.S."/>
            <person name="Sahoo L."/>
            <person name="Das S.P."/>
            <person name="Bit A."/>
            <person name="Patnaik S."/>
            <person name="Meher P.K."/>
            <person name="Jayasankar P."/>
            <person name="Koringa P.G."/>
            <person name="Patel N.V."/>
            <person name="Hinsu A.T."/>
            <person name="Kumar R."/>
            <person name="Pandey M."/>
            <person name="Agarwal S."/>
            <person name="Srivastava S."/>
            <person name="Singh M."/>
            <person name="Iquebal M.A."/>
            <person name="Jaiswal S."/>
            <person name="Angadi U.B."/>
            <person name="Kumar N."/>
            <person name="Raza M."/>
            <person name="Shah T.M."/>
            <person name="Rai A."/>
            <person name="Jena J.K."/>
        </authorList>
    </citation>
    <scope>NUCLEOTIDE SEQUENCE [LARGE SCALE GENOMIC DNA]</scope>
    <source>
        <strain evidence="2">DASCIFA01</strain>
        <tissue evidence="2">Testis</tissue>
    </source>
</reference>
<keyword evidence="1" id="KW-0732">Signal</keyword>
<organism evidence="2 3">
    <name type="scientific">Labeo rohita</name>
    <name type="common">Indian major carp</name>
    <name type="synonym">Cyprinus rohita</name>
    <dbReference type="NCBI Taxonomy" id="84645"/>
    <lineage>
        <taxon>Eukaryota</taxon>
        <taxon>Metazoa</taxon>
        <taxon>Chordata</taxon>
        <taxon>Craniata</taxon>
        <taxon>Vertebrata</taxon>
        <taxon>Euteleostomi</taxon>
        <taxon>Actinopterygii</taxon>
        <taxon>Neopterygii</taxon>
        <taxon>Teleostei</taxon>
        <taxon>Ostariophysi</taxon>
        <taxon>Cypriniformes</taxon>
        <taxon>Cyprinidae</taxon>
        <taxon>Labeoninae</taxon>
        <taxon>Labeonini</taxon>
        <taxon>Labeo</taxon>
    </lineage>
</organism>
<comment type="caution">
    <text evidence="2">The sequence shown here is derived from an EMBL/GenBank/DDBJ whole genome shotgun (WGS) entry which is preliminary data.</text>
</comment>
<feature type="signal peptide" evidence="1">
    <location>
        <begin position="1"/>
        <end position="19"/>
    </location>
</feature>
<dbReference type="EMBL" id="QBIY01001017">
    <property type="protein sequence ID" value="RXN39486.1"/>
    <property type="molecule type" value="Genomic_DNA"/>
</dbReference>
<name>A0A498P6G5_LABRO</name>
<keyword evidence="3" id="KW-1185">Reference proteome</keyword>
<evidence type="ECO:0000313" key="3">
    <source>
        <dbReference type="Proteomes" id="UP000290572"/>
    </source>
</evidence>
<dbReference type="AlphaFoldDB" id="A0A498P6G5"/>
<feature type="chain" id="PRO_5019764026" evidence="1">
    <location>
        <begin position="20"/>
        <end position="470"/>
    </location>
</feature>
<dbReference type="Proteomes" id="UP000290572">
    <property type="component" value="Unassembled WGS sequence"/>
</dbReference>
<gene>
    <name evidence="2" type="ORF">ROHU_000133</name>
</gene>
<accession>A0A498P6G5</accession>